<dbReference type="EMBL" id="LNFP01000035">
    <property type="protein sequence ID" value="KUF99220.1"/>
    <property type="molecule type" value="Genomic_DNA"/>
</dbReference>
<evidence type="ECO:0000256" key="6">
    <source>
        <dbReference type="ARBA" id="ARBA00023146"/>
    </source>
</evidence>
<comment type="similarity">
    <text evidence="1">Belongs to the class-I aminoacyl-tRNA synthetase family. Glutamate--tRNA ligase type 1 subfamily.</text>
</comment>
<dbReference type="Proteomes" id="UP000054636">
    <property type="component" value="Unassembled WGS sequence"/>
</dbReference>
<evidence type="ECO:0000313" key="10">
    <source>
        <dbReference type="Proteomes" id="UP000054636"/>
    </source>
</evidence>
<dbReference type="PROSITE" id="PS00178">
    <property type="entry name" value="AA_TRNA_LIGASE_I"/>
    <property type="match status" value="1"/>
</dbReference>
<dbReference type="InterPro" id="IPR049940">
    <property type="entry name" value="GluQ/Sye"/>
</dbReference>
<dbReference type="Gene3D" id="1.10.10.350">
    <property type="match status" value="1"/>
</dbReference>
<dbReference type="GO" id="GO:0004818">
    <property type="term" value="F:glutamate-tRNA ligase activity"/>
    <property type="evidence" value="ECO:0007669"/>
    <property type="project" value="TreeGrafter"/>
</dbReference>
<dbReference type="InterPro" id="IPR020058">
    <property type="entry name" value="Glu/Gln-tRNA-synth_Ib_cat-dom"/>
</dbReference>
<dbReference type="InterPro" id="IPR014729">
    <property type="entry name" value="Rossmann-like_a/b/a_fold"/>
</dbReference>
<dbReference type="Pfam" id="PF00749">
    <property type="entry name" value="tRNA-synt_1c"/>
    <property type="match status" value="1"/>
</dbReference>
<dbReference type="PRINTS" id="PR00987">
    <property type="entry name" value="TRNASYNTHGLU"/>
</dbReference>
<evidence type="ECO:0000256" key="3">
    <source>
        <dbReference type="ARBA" id="ARBA00022741"/>
    </source>
</evidence>
<dbReference type="InterPro" id="IPR020751">
    <property type="entry name" value="aa-tRNA-synth_I_codon-bd_sub2"/>
</dbReference>
<evidence type="ECO:0000256" key="1">
    <source>
        <dbReference type="ARBA" id="ARBA00007894"/>
    </source>
</evidence>
<dbReference type="SUPFAM" id="SSF48163">
    <property type="entry name" value="An anticodon-binding domain of class I aminoacyl-tRNA synthetases"/>
    <property type="match status" value="1"/>
</dbReference>
<keyword evidence="6 7" id="KW-0030">Aminoacyl-tRNA synthetase</keyword>
<dbReference type="InterPro" id="IPR008925">
    <property type="entry name" value="aa_tRNA-synth_I_cd-bd_sf"/>
</dbReference>
<dbReference type="GO" id="GO:0008270">
    <property type="term" value="F:zinc ion binding"/>
    <property type="evidence" value="ECO:0007669"/>
    <property type="project" value="InterPro"/>
</dbReference>
<evidence type="ECO:0000256" key="7">
    <source>
        <dbReference type="RuleBase" id="RU363037"/>
    </source>
</evidence>
<dbReference type="InterPro" id="IPR001412">
    <property type="entry name" value="aa-tRNA-synth_I_CS"/>
</dbReference>
<feature type="domain" description="Glutamyl/glutaminyl-tRNA synthetase class Ib catalytic" evidence="8">
    <location>
        <begin position="131"/>
        <end position="264"/>
    </location>
</feature>
<dbReference type="InterPro" id="IPR033910">
    <property type="entry name" value="GluRS_core"/>
</dbReference>
<dbReference type="GO" id="GO:0005524">
    <property type="term" value="F:ATP binding"/>
    <property type="evidence" value="ECO:0007669"/>
    <property type="project" value="UniProtKB-KW"/>
</dbReference>
<protein>
    <submittedName>
        <fullName evidence="9">BZIP transcription factor 1</fullName>
    </submittedName>
</protein>
<dbReference type="PANTHER" id="PTHR43311">
    <property type="entry name" value="GLUTAMATE--TRNA LIGASE"/>
    <property type="match status" value="1"/>
</dbReference>
<proteinExistence type="inferred from homology"/>
<reference evidence="9 10" key="1">
    <citation type="submission" date="2015-11" db="EMBL/GenBank/DDBJ databases">
        <title>Genomes and virulence difference between two physiological races of Phytophthora nicotianae.</title>
        <authorList>
            <person name="Liu H."/>
            <person name="Ma X."/>
            <person name="Yu H."/>
            <person name="Fang D."/>
            <person name="Li Y."/>
            <person name="Wang X."/>
            <person name="Wang W."/>
            <person name="Dong Y."/>
            <person name="Xiao B."/>
        </authorList>
    </citation>
    <scope>NUCLEOTIDE SEQUENCE [LARGE SCALE GENOMIC DNA]</scope>
    <source>
        <strain evidence="10">race 1</strain>
    </source>
</reference>
<keyword evidence="5 7" id="KW-0648">Protein biosynthesis</keyword>
<dbReference type="Gene3D" id="3.40.50.620">
    <property type="entry name" value="HUPs"/>
    <property type="match status" value="2"/>
</dbReference>
<evidence type="ECO:0000259" key="8">
    <source>
        <dbReference type="Pfam" id="PF00749"/>
    </source>
</evidence>
<dbReference type="CDD" id="cd00808">
    <property type="entry name" value="GluRS_core"/>
    <property type="match status" value="1"/>
</dbReference>
<dbReference type="GO" id="GO:0000049">
    <property type="term" value="F:tRNA binding"/>
    <property type="evidence" value="ECO:0007669"/>
    <property type="project" value="InterPro"/>
</dbReference>
<evidence type="ECO:0000256" key="4">
    <source>
        <dbReference type="ARBA" id="ARBA00022840"/>
    </source>
</evidence>
<comment type="caution">
    <text evidence="9">The sequence shown here is derived from an EMBL/GenBank/DDBJ whole genome shotgun (WGS) entry which is preliminary data.</text>
</comment>
<keyword evidence="4 7" id="KW-0067">ATP-binding</keyword>
<keyword evidence="3 7" id="KW-0547">Nucleotide-binding</keyword>
<dbReference type="InterPro" id="IPR000924">
    <property type="entry name" value="Glu/Gln-tRNA-synth"/>
</dbReference>
<evidence type="ECO:0000313" key="9">
    <source>
        <dbReference type="EMBL" id="KUF99220.1"/>
    </source>
</evidence>
<gene>
    <name evidence="9" type="ORF">AM588_10011298</name>
</gene>
<evidence type="ECO:0000256" key="2">
    <source>
        <dbReference type="ARBA" id="ARBA00022598"/>
    </source>
</evidence>
<dbReference type="GO" id="GO:0005739">
    <property type="term" value="C:mitochondrion"/>
    <property type="evidence" value="ECO:0007669"/>
    <property type="project" value="TreeGrafter"/>
</dbReference>
<sequence>MLLSRLRSRVPLRPTALTLRSCSSHAADSDNSESTVRVRYAPSPTGYLHLGGLRTALFNYLFAKSSGGQFILRIEDTDKTRQVEGSVEALVNSLKWCGVEEDEGPNVGGPHGPYIQSQRLPIYKEAAEKLIEFEHAGIDDQVLMKSDGYPTYHLANVVDDHAMRISHVIRGEEWLPSTPKHVILYKALGYEAPTWAHLGLLLNEDRSKLSKRQGDVAVEDFRDKGFIPSGLVNFVALLGWNPAGGNNQEIFQMKELEKHERVSALPEFGPLCVPFFTEPNLSSSIAQDMKAKYIDESTPELVADVCANLRSLSDEEFTPSIKAVAKSRKLGLKKVLMPIRYYLTGMDVGAGLGDTIELLGRETVLRRLKLE</sequence>
<organism evidence="9 10">
    <name type="scientific">Phytophthora nicotianae</name>
    <name type="common">Potato buckeye rot agent</name>
    <name type="synonym">Phytophthora parasitica</name>
    <dbReference type="NCBI Taxonomy" id="4792"/>
    <lineage>
        <taxon>Eukaryota</taxon>
        <taxon>Sar</taxon>
        <taxon>Stramenopiles</taxon>
        <taxon>Oomycota</taxon>
        <taxon>Peronosporomycetes</taxon>
        <taxon>Peronosporales</taxon>
        <taxon>Peronosporaceae</taxon>
        <taxon>Phytophthora</taxon>
    </lineage>
</organism>
<dbReference type="GO" id="GO:0006424">
    <property type="term" value="P:glutamyl-tRNA aminoacylation"/>
    <property type="evidence" value="ECO:0007669"/>
    <property type="project" value="InterPro"/>
</dbReference>
<evidence type="ECO:0000256" key="5">
    <source>
        <dbReference type="ARBA" id="ARBA00022917"/>
    </source>
</evidence>
<dbReference type="SUPFAM" id="SSF52374">
    <property type="entry name" value="Nucleotidylyl transferase"/>
    <property type="match status" value="1"/>
</dbReference>
<keyword evidence="2 7" id="KW-0436">Ligase</keyword>
<dbReference type="PANTHER" id="PTHR43311:SF2">
    <property type="entry name" value="GLUTAMATE--TRNA LIGASE, MITOCHONDRIAL-RELATED"/>
    <property type="match status" value="1"/>
</dbReference>
<dbReference type="AlphaFoldDB" id="A0A0W8DS75"/>
<name>A0A0W8DS75_PHYNI</name>
<accession>A0A0W8DS75</accession>